<keyword evidence="14" id="KW-0511">Multifunctional enzyme</keyword>
<dbReference type="GO" id="GO:0005740">
    <property type="term" value="C:mitochondrial envelope"/>
    <property type="evidence" value="ECO:0007669"/>
    <property type="project" value="TreeGrafter"/>
</dbReference>
<dbReference type="PANTHER" id="PTHR20941:SF1">
    <property type="entry name" value="FOLIC ACID SYNTHESIS PROTEIN FOL1"/>
    <property type="match status" value="1"/>
</dbReference>
<evidence type="ECO:0000256" key="8">
    <source>
        <dbReference type="ARBA" id="ARBA00022723"/>
    </source>
</evidence>
<dbReference type="EMBL" id="KV417550">
    <property type="protein sequence ID" value="KZP21078.1"/>
    <property type="molecule type" value="Genomic_DNA"/>
</dbReference>
<dbReference type="InterPro" id="IPR000489">
    <property type="entry name" value="Pterin-binding_dom"/>
</dbReference>
<dbReference type="GO" id="GO:0005524">
    <property type="term" value="F:ATP binding"/>
    <property type="evidence" value="ECO:0007669"/>
    <property type="project" value="UniProtKB-KW"/>
</dbReference>
<dbReference type="OrthoDB" id="615426at2759"/>
<dbReference type="PANTHER" id="PTHR20941">
    <property type="entry name" value="FOLATE SYNTHESIS PROTEINS"/>
    <property type="match status" value="1"/>
</dbReference>
<evidence type="ECO:0000256" key="11">
    <source>
        <dbReference type="ARBA" id="ARBA00022840"/>
    </source>
</evidence>
<comment type="cofactor">
    <cofactor evidence="3">
        <name>Mg(2+)</name>
        <dbReference type="ChEBI" id="CHEBI:18420"/>
    </cofactor>
</comment>
<keyword evidence="11" id="KW-0067">ATP-binding</keyword>
<evidence type="ECO:0000256" key="10">
    <source>
        <dbReference type="ARBA" id="ARBA00022777"/>
    </source>
</evidence>
<protein>
    <submittedName>
        <fullName evidence="16">Dihydropteroate synthase</fullName>
    </submittedName>
</protein>
<dbReference type="GO" id="GO:0046656">
    <property type="term" value="P:folic acid biosynthetic process"/>
    <property type="evidence" value="ECO:0007669"/>
    <property type="project" value="UniProtKB-KW"/>
</dbReference>
<dbReference type="GO" id="GO:0046872">
    <property type="term" value="F:metal ion binding"/>
    <property type="evidence" value="ECO:0007669"/>
    <property type="project" value="UniProtKB-KW"/>
</dbReference>
<dbReference type="GO" id="GO:0003848">
    <property type="term" value="F:2-amino-4-hydroxy-6-hydroxymethyldihydropteridine diphosphokinase activity"/>
    <property type="evidence" value="ECO:0007669"/>
    <property type="project" value="UniProtKB-EC"/>
</dbReference>
<evidence type="ECO:0000256" key="2">
    <source>
        <dbReference type="ARBA" id="ARBA00000198"/>
    </source>
</evidence>
<evidence type="ECO:0000256" key="12">
    <source>
        <dbReference type="ARBA" id="ARBA00022842"/>
    </source>
</evidence>
<dbReference type="NCBIfam" id="TIGR01496">
    <property type="entry name" value="DHPS"/>
    <property type="match status" value="1"/>
</dbReference>
<comment type="catalytic activity">
    <reaction evidence="1">
        <text>(7,8-dihydropterin-6-yl)methyl diphosphate + 4-aminobenzoate = 7,8-dihydropteroate + diphosphate</text>
        <dbReference type="Rhea" id="RHEA:19949"/>
        <dbReference type="ChEBI" id="CHEBI:17836"/>
        <dbReference type="ChEBI" id="CHEBI:17839"/>
        <dbReference type="ChEBI" id="CHEBI:33019"/>
        <dbReference type="ChEBI" id="CHEBI:72950"/>
        <dbReference type="EC" id="2.5.1.15"/>
    </reaction>
</comment>
<evidence type="ECO:0000256" key="13">
    <source>
        <dbReference type="ARBA" id="ARBA00022909"/>
    </source>
</evidence>
<evidence type="ECO:0000256" key="3">
    <source>
        <dbReference type="ARBA" id="ARBA00001946"/>
    </source>
</evidence>
<dbReference type="NCBIfam" id="TIGR01498">
    <property type="entry name" value="folK"/>
    <property type="match status" value="1"/>
</dbReference>
<dbReference type="STRING" id="436010.A0A166JPK1"/>
<keyword evidence="7" id="KW-0808">Transferase</keyword>
<organism evidence="16 17">
    <name type="scientific">Athelia psychrophila</name>
    <dbReference type="NCBI Taxonomy" id="1759441"/>
    <lineage>
        <taxon>Eukaryota</taxon>
        <taxon>Fungi</taxon>
        <taxon>Dikarya</taxon>
        <taxon>Basidiomycota</taxon>
        <taxon>Agaricomycotina</taxon>
        <taxon>Agaricomycetes</taxon>
        <taxon>Agaricomycetidae</taxon>
        <taxon>Atheliales</taxon>
        <taxon>Atheliaceae</taxon>
        <taxon>Athelia</taxon>
    </lineage>
</organism>
<keyword evidence="17" id="KW-1185">Reference proteome</keyword>
<dbReference type="InterPro" id="IPR000550">
    <property type="entry name" value="Hppk"/>
</dbReference>
<dbReference type="Proteomes" id="UP000076532">
    <property type="component" value="Unassembled WGS sequence"/>
</dbReference>
<comment type="pathway">
    <text evidence="5">Cofactor biosynthesis; tetrahydrofolate biosynthesis; 2-amino-4-hydroxy-6-hydroxymethyl-7,8-dihydropteridine diphosphate from 7,8-dihydroneopterin triphosphate: step 4/4.</text>
</comment>
<evidence type="ECO:0000259" key="15">
    <source>
        <dbReference type="PROSITE" id="PS50972"/>
    </source>
</evidence>
<keyword evidence="10" id="KW-0418">Kinase</keyword>
<dbReference type="InterPro" id="IPR045031">
    <property type="entry name" value="DHP_synth-like"/>
</dbReference>
<evidence type="ECO:0000256" key="1">
    <source>
        <dbReference type="ARBA" id="ARBA00000012"/>
    </source>
</evidence>
<evidence type="ECO:0000256" key="7">
    <source>
        <dbReference type="ARBA" id="ARBA00022679"/>
    </source>
</evidence>
<dbReference type="Pfam" id="PF01288">
    <property type="entry name" value="HPPK"/>
    <property type="match status" value="1"/>
</dbReference>
<dbReference type="Gene3D" id="3.20.20.20">
    <property type="entry name" value="Dihydropteroate synthase-like"/>
    <property type="match status" value="1"/>
</dbReference>
<proteinExistence type="inferred from homology"/>
<dbReference type="InterPro" id="IPR035907">
    <property type="entry name" value="Hppk_sf"/>
</dbReference>
<dbReference type="PROSITE" id="PS00794">
    <property type="entry name" value="HPPK"/>
    <property type="match status" value="1"/>
</dbReference>
<evidence type="ECO:0000256" key="6">
    <source>
        <dbReference type="ARBA" id="ARBA00009951"/>
    </source>
</evidence>
<evidence type="ECO:0000256" key="5">
    <source>
        <dbReference type="ARBA" id="ARBA00005051"/>
    </source>
</evidence>
<dbReference type="UniPathway" id="UPA00077">
    <property type="reaction ID" value="UER00155"/>
</dbReference>
<feature type="domain" description="Pterin-binding" evidence="15">
    <location>
        <begin position="256"/>
        <end position="558"/>
    </location>
</feature>
<evidence type="ECO:0000313" key="17">
    <source>
        <dbReference type="Proteomes" id="UP000076532"/>
    </source>
</evidence>
<comment type="similarity">
    <text evidence="6">In the C-terminal section; belongs to the DHPS family.</text>
</comment>
<keyword evidence="13" id="KW-0289">Folate biosynthesis</keyword>
<name>A0A166JPK1_9AGAM</name>
<dbReference type="Gene3D" id="3.30.70.560">
    <property type="entry name" value="7,8-Dihydro-6-hydroxymethylpterin-pyrophosphokinase HPPK"/>
    <property type="match status" value="1"/>
</dbReference>
<dbReference type="CDD" id="cd00483">
    <property type="entry name" value="HPPK"/>
    <property type="match status" value="1"/>
</dbReference>
<evidence type="ECO:0000256" key="4">
    <source>
        <dbReference type="ARBA" id="ARBA00004763"/>
    </source>
</evidence>
<dbReference type="CDD" id="cd00739">
    <property type="entry name" value="DHPS"/>
    <property type="match status" value="1"/>
</dbReference>
<dbReference type="SUPFAM" id="SSF51717">
    <property type="entry name" value="Dihydropteroate synthetase-like"/>
    <property type="match status" value="1"/>
</dbReference>
<dbReference type="GO" id="GO:0016301">
    <property type="term" value="F:kinase activity"/>
    <property type="evidence" value="ECO:0007669"/>
    <property type="project" value="UniProtKB-KW"/>
</dbReference>
<dbReference type="InterPro" id="IPR011005">
    <property type="entry name" value="Dihydropteroate_synth-like_sf"/>
</dbReference>
<dbReference type="GO" id="GO:0004156">
    <property type="term" value="F:dihydropteroate synthase activity"/>
    <property type="evidence" value="ECO:0007669"/>
    <property type="project" value="UniProtKB-EC"/>
</dbReference>
<dbReference type="AlphaFoldDB" id="A0A166JPK1"/>
<dbReference type="InterPro" id="IPR006390">
    <property type="entry name" value="DHP_synth_dom"/>
</dbReference>
<dbReference type="PROSITE" id="PS00793">
    <property type="entry name" value="DHPS_2"/>
    <property type="match status" value="1"/>
</dbReference>
<sequence>MAAQATKSIACFLPDYPPLPHTAAIALGSNLGDRFANIEHALRLLENPLHLLGSSSILGRDPQIVIVDTSFLYETAPMYVTDQPSFINCACMIQTTVEVGTLLVLLKKIEVIVGRVPSIRNGPRAVDLDILLFDQEVIDTRPTDSKKDLDDLVGELIVPHPRMQEREFVLRPLNDMIPDAIHPQIKEPIKALLQRLTEARPKDEPPMRKVIPFPRYPHAPASTEAIPGFAQPVPLTATHWTFPSSSSDRQTAPRKTYIMATLNATPDSFSDGSEHNTIPTAVSYANSSVALGADIIDVGGYSTRPGAAFVSEEEEINRVVPVIQVIRGANSSAEVNPKTKEALISVDTFRWKVAEEAVLAGANCINDVYSFTGPEYPPAQASADHLITMRRVARDLAVPVVLMHSRGHAGSNKDYDSYANAVDSPVLEGIRVELGDKVNAIVKGRNGLRRWFVLVDPGVGFSKSLEDNLELLRHASLITEPTHAHNPLAGYPQLIGTSRKSFLGVVLASPSVDGTYEGRQTEGRDRVWATAAAISCAVQQKATVIRVHDVQEMGDVVRVASALWG</sequence>
<dbReference type="SUPFAM" id="SSF55083">
    <property type="entry name" value="6-hydroxymethyl-7,8-dihydropterin pyrophosphokinase, HPPK"/>
    <property type="match status" value="1"/>
</dbReference>
<dbReference type="GO" id="GO:0046654">
    <property type="term" value="P:tetrahydrofolate biosynthetic process"/>
    <property type="evidence" value="ECO:0007669"/>
    <property type="project" value="UniProtKB-UniPathway"/>
</dbReference>
<keyword evidence="8" id="KW-0479">Metal-binding</keyword>
<keyword evidence="9" id="KW-0547">Nucleotide-binding</keyword>
<keyword evidence="12" id="KW-0460">Magnesium</keyword>
<gene>
    <name evidence="16" type="ORF">FIBSPDRAFT_524120</name>
</gene>
<comment type="pathway">
    <text evidence="4">Cofactor biosynthesis; tetrahydrofolate biosynthesis; 7,8-dihydrofolate from 2-amino-4-hydroxy-6-hydroxymethyl-7,8-dihydropteridine diphosphate and 4-aminobenzoate: step 1/2.</text>
</comment>
<reference evidence="16 17" key="1">
    <citation type="journal article" date="2016" name="Mol. Biol. Evol.">
        <title>Comparative Genomics of Early-Diverging Mushroom-Forming Fungi Provides Insights into the Origins of Lignocellulose Decay Capabilities.</title>
        <authorList>
            <person name="Nagy L.G."/>
            <person name="Riley R."/>
            <person name="Tritt A."/>
            <person name="Adam C."/>
            <person name="Daum C."/>
            <person name="Floudas D."/>
            <person name="Sun H."/>
            <person name="Yadav J.S."/>
            <person name="Pangilinan J."/>
            <person name="Larsson K.H."/>
            <person name="Matsuura K."/>
            <person name="Barry K."/>
            <person name="Labutti K."/>
            <person name="Kuo R."/>
            <person name="Ohm R.A."/>
            <person name="Bhattacharya S.S."/>
            <person name="Shirouzu T."/>
            <person name="Yoshinaga Y."/>
            <person name="Martin F.M."/>
            <person name="Grigoriev I.V."/>
            <person name="Hibbett D.S."/>
        </authorList>
    </citation>
    <scope>NUCLEOTIDE SEQUENCE [LARGE SCALE GENOMIC DNA]</scope>
    <source>
        <strain evidence="16 17">CBS 109695</strain>
    </source>
</reference>
<evidence type="ECO:0000313" key="16">
    <source>
        <dbReference type="EMBL" id="KZP21078.1"/>
    </source>
</evidence>
<evidence type="ECO:0000256" key="14">
    <source>
        <dbReference type="ARBA" id="ARBA00023268"/>
    </source>
</evidence>
<dbReference type="PROSITE" id="PS50972">
    <property type="entry name" value="PTERIN_BINDING"/>
    <property type="match status" value="1"/>
</dbReference>
<dbReference type="Pfam" id="PF00809">
    <property type="entry name" value="Pterin_bind"/>
    <property type="match status" value="1"/>
</dbReference>
<accession>A0A166JPK1</accession>
<evidence type="ECO:0000256" key="9">
    <source>
        <dbReference type="ARBA" id="ARBA00022741"/>
    </source>
</evidence>
<comment type="catalytic activity">
    <reaction evidence="2">
        <text>6-hydroxymethyl-7,8-dihydropterin + ATP = (7,8-dihydropterin-6-yl)methyl diphosphate + AMP + H(+)</text>
        <dbReference type="Rhea" id="RHEA:11412"/>
        <dbReference type="ChEBI" id="CHEBI:15378"/>
        <dbReference type="ChEBI" id="CHEBI:30616"/>
        <dbReference type="ChEBI" id="CHEBI:44841"/>
        <dbReference type="ChEBI" id="CHEBI:72950"/>
        <dbReference type="ChEBI" id="CHEBI:456215"/>
        <dbReference type="EC" id="2.7.6.3"/>
    </reaction>
</comment>